<keyword evidence="2" id="KW-1185">Reference proteome</keyword>
<evidence type="ECO:0000313" key="1">
    <source>
        <dbReference type="EMBL" id="EAR23216.1"/>
    </source>
</evidence>
<dbReference type="InterPro" id="IPR036768">
    <property type="entry name" value="PolIII_chi_sf"/>
</dbReference>
<dbReference type="EMBL" id="AAOF01000001">
    <property type="protein sequence ID" value="EAR23216.1"/>
    <property type="molecule type" value="Genomic_DNA"/>
</dbReference>
<dbReference type="PANTHER" id="PTHR38767">
    <property type="entry name" value="DNA POLYMERASE III SUBUNIT CHI"/>
    <property type="match status" value="1"/>
</dbReference>
<protein>
    <submittedName>
        <fullName evidence="1">DNA polymerase III subunit chi</fullName>
    </submittedName>
</protein>
<dbReference type="GO" id="GO:0003887">
    <property type="term" value="F:DNA-directed DNA polymerase activity"/>
    <property type="evidence" value="ECO:0007669"/>
    <property type="project" value="InterPro"/>
</dbReference>
<accession>A4BLM8</accession>
<dbReference type="RefSeq" id="WP_005004256.1">
    <property type="nucleotide sequence ID" value="NZ_CH672427.1"/>
</dbReference>
<dbReference type="GO" id="GO:0006260">
    <property type="term" value="P:DNA replication"/>
    <property type="evidence" value="ECO:0007669"/>
    <property type="project" value="InterPro"/>
</dbReference>
<dbReference type="GO" id="GO:0032298">
    <property type="term" value="P:positive regulation of DNA-templated DNA replication initiation"/>
    <property type="evidence" value="ECO:0007669"/>
    <property type="project" value="TreeGrafter"/>
</dbReference>
<dbReference type="Pfam" id="PF04364">
    <property type="entry name" value="DNA_pol3_chi"/>
    <property type="match status" value="1"/>
</dbReference>
<organism evidence="1 2">
    <name type="scientific">Nitrococcus mobilis Nb-231</name>
    <dbReference type="NCBI Taxonomy" id="314278"/>
    <lineage>
        <taxon>Bacteria</taxon>
        <taxon>Pseudomonadati</taxon>
        <taxon>Pseudomonadota</taxon>
        <taxon>Gammaproteobacteria</taxon>
        <taxon>Chromatiales</taxon>
        <taxon>Ectothiorhodospiraceae</taxon>
        <taxon>Nitrococcus</taxon>
    </lineage>
</organism>
<dbReference type="PANTHER" id="PTHR38767:SF1">
    <property type="entry name" value="DNA POLYMERASE III SUBUNIT CHI"/>
    <property type="match status" value="1"/>
</dbReference>
<dbReference type="eggNOG" id="COG2927">
    <property type="taxonomic scope" value="Bacteria"/>
</dbReference>
<proteinExistence type="predicted"/>
<dbReference type="OrthoDB" id="5297568at2"/>
<dbReference type="Gene3D" id="3.40.50.10110">
    <property type="entry name" value="DNA polymerase III subunit chi"/>
    <property type="match status" value="1"/>
</dbReference>
<dbReference type="Proteomes" id="UP000003374">
    <property type="component" value="Unassembled WGS sequence"/>
</dbReference>
<dbReference type="STRING" id="314278.NB231_15388"/>
<dbReference type="AlphaFoldDB" id="A4BLM8"/>
<dbReference type="InterPro" id="IPR007459">
    <property type="entry name" value="DNA_pol3_chi"/>
</dbReference>
<evidence type="ECO:0000313" key="2">
    <source>
        <dbReference type="Proteomes" id="UP000003374"/>
    </source>
</evidence>
<dbReference type="GO" id="GO:0003677">
    <property type="term" value="F:DNA binding"/>
    <property type="evidence" value="ECO:0007669"/>
    <property type="project" value="InterPro"/>
</dbReference>
<gene>
    <name evidence="1" type="ORF">NB231_15388</name>
</gene>
<dbReference type="HOGENOM" id="CLU_131584_2_1_6"/>
<name>A4BLM8_9GAMM</name>
<reference evidence="1 2" key="1">
    <citation type="submission" date="2006-02" db="EMBL/GenBank/DDBJ databases">
        <authorList>
            <person name="Waterbury J."/>
            <person name="Ferriera S."/>
            <person name="Johnson J."/>
            <person name="Kravitz S."/>
            <person name="Halpern A."/>
            <person name="Remington K."/>
            <person name="Beeson K."/>
            <person name="Tran B."/>
            <person name="Rogers Y.-H."/>
            <person name="Friedman R."/>
            <person name="Venter J.C."/>
        </authorList>
    </citation>
    <scope>NUCLEOTIDE SEQUENCE [LARGE SCALE GENOMIC DNA]</scope>
    <source>
        <strain evidence="1 2">Nb-231</strain>
    </source>
</reference>
<dbReference type="SUPFAM" id="SSF102400">
    <property type="entry name" value="DNA polymerase III chi subunit"/>
    <property type="match status" value="1"/>
</dbReference>
<comment type="caution">
    <text evidence="1">The sequence shown here is derived from an EMBL/GenBank/DDBJ whole genome shotgun (WGS) entry which is preliminary data.</text>
</comment>
<sequence>MAQTPRIDFYVLTTVAAAARELFCCRLTEKAYRQGYRVFILTGDKALTQALDLQLWTFRAGSFVPHATLGQADDEPVVLGEQPPRLAVDLLINLAAHCPNHWQRLSRIAEIVTQQPESLELARERFRCYRNDGAQPTYHRLAPP</sequence>